<gene>
    <name evidence="2" type="ORF">BSAL_12715</name>
</gene>
<feature type="compositionally biased region" description="Polar residues" evidence="1">
    <location>
        <begin position="97"/>
        <end position="113"/>
    </location>
</feature>
<protein>
    <submittedName>
        <fullName evidence="2">Uncharacterized protein</fullName>
    </submittedName>
</protein>
<organism evidence="2 3">
    <name type="scientific">Bodo saltans</name>
    <name type="common">Flagellated protozoan</name>
    <dbReference type="NCBI Taxonomy" id="75058"/>
    <lineage>
        <taxon>Eukaryota</taxon>
        <taxon>Discoba</taxon>
        <taxon>Euglenozoa</taxon>
        <taxon>Kinetoplastea</taxon>
        <taxon>Metakinetoplastina</taxon>
        <taxon>Eubodonida</taxon>
        <taxon>Bodonidae</taxon>
        <taxon>Bodo</taxon>
    </lineage>
</organism>
<evidence type="ECO:0000313" key="2">
    <source>
        <dbReference type="EMBL" id="CUG87925.1"/>
    </source>
</evidence>
<sequence>MESEKGECYDLPQVTSPPVRPTAAPPRKRPSIVQPDMAQLDLTDAPPHIRAALLEKLLRGGGAHVDNVSSVSVSTPRSPGHSESLFALDDASREDGSPTTTTTSSIRQPSAFQQLPRPKRSFTIVTSNSSTKSMSEAEISALMCRYFSVRDEAATTTSTTTFTTATSVLQ</sequence>
<accession>A0A0S4JD22</accession>
<dbReference type="AlphaFoldDB" id="A0A0S4JD22"/>
<evidence type="ECO:0000313" key="3">
    <source>
        <dbReference type="Proteomes" id="UP000051952"/>
    </source>
</evidence>
<dbReference type="VEuPathDB" id="TriTrypDB:BSAL_12715"/>
<dbReference type="EMBL" id="CYKH01001599">
    <property type="protein sequence ID" value="CUG87925.1"/>
    <property type="molecule type" value="Genomic_DNA"/>
</dbReference>
<reference evidence="3" key="1">
    <citation type="submission" date="2015-09" db="EMBL/GenBank/DDBJ databases">
        <authorList>
            <consortium name="Pathogen Informatics"/>
        </authorList>
    </citation>
    <scope>NUCLEOTIDE SEQUENCE [LARGE SCALE GENOMIC DNA]</scope>
    <source>
        <strain evidence="3">Lake Konstanz</strain>
    </source>
</reference>
<keyword evidence="3" id="KW-1185">Reference proteome</keyword>
<proteinExistence type="predicted"/>
<dbReference type="Proteomes" id="UP000051952">
    <property type="component" value="Unassembled WGS sequence"/>
</dbReference>
<feature type="region of interest" description="Disordered" evidence="1">
    <location>
        <begin position="1"/>
        <end position="44"/>
    </location>
</feature>
<evidence type="ECO:0000256" key="1">
    <source>
        <dbReference type="SAM" id="MobiDB-lite"/>
    </source>
</evidence>
<feature type="region of interest" description="Disordered" evidence="1">
    <location>
        <begin position="65"/>
        <end position="130"/>
    </location>
</feature>
<name>A0A0S4JD22_BODSA</name>